<dbReference type="PROSITE" id="PS00028">
    <property type="entry name" value="ZINC_FINGER_C2H2_1"/>
    <property type="match status" value="1"/>
</dbReference>
<gene>
    <name evidence="9" type="ORF">ABEB36_007782</name>
</gene>
<protein>
    <recommendedName>
        <fullName evidence="8">C2H2-type domain-containing protein</fullName>
    </recommendedName>
</protein>
<dbReference type="Proteomes" id="UP001566132">
    <property type="component" value="Unassembled WGS sequence"/>
</dbReference>
<sequence length="61" mass="7378">MRREKAHMCDQCGRRFKLKWALSVHRRSHSNIRPHACNIYPKTFVNLKDLQRHLLIHSDVK</sequence>
<comment type="subcellular location">
    <subcellularLocation>
        <location evidence="1">Nucleus</location>
    </subcellularLocation>
</comment>
<dbReference type="FunFam" id="3.30.160.60:FF:000100">
    <property type="entry name" value="Zinc finger 45-like"/>
    <property type="match status" value="1"/>
</dbReference>
<reference evidence="9 10" key="1">
    <citation type="submission" date="2024-05" db="EMBL/GenBank/DDBJ databases">
        <title>Genetic variation in Jamaican populations of the coffee berry borer (Hypothenemus hampei).</title>
        <authorList>
            <person name="Errbii M."/>
            <person name="Myrie A."/>
        </authorList>
    </citation>
    <scope>NUCLEOTIDE SEQUENCE [LARGE SCALE GENOMIC DNA]</scope>
    <source>
        <strain evidence="9">JA-Hopewell-2020-01-JO</strain>
        <tissue evidence="9">Whole body</tissue>
    </source>
</reference>
<evidence type="ECO:0000256" key="5">
    <source>
        <dbReference type="ARBA" id="ARBA00022833"/>
    </source>
</evidence>
<feature type="domain" description="C2H2-type" evidence="8">
    <location>
        <begin position="7"/>
        <end position="34"/>
    </location>
</feature>
<dbReference type="Pfam" id="PF00096">
    <property type="entry name" value="zf-C2H2"/>
    <property type="match status" value="1"/>
</dbReference>
<keyword evidence="6" id="KW-0539">Nucleus</keyword>
<dbReference type="InterPro" id="IPR036236">
    <property type="entry name" value="Znf_C2H2_sf"/>
</dbReference>
<keyword evidence="4 7" id="KW-0863">Zinc-finger</keyword>
<keyword evidence="10" id="KW-1185">Reference proteome</keyword>
<name>A0ABD1EV46_HYPHA</name>
<dbReference type="PANTHER" id="PTHR24394:SF29">
    <property type="entry name" value="MYONEURIN"/>
    <property type="match status" value="1"/>
</dbReference>
<dbReference type="GO" id="GO:0008270">
    <property type="term" value="F:zinc ion binding"/>
    <property type="evidence" value="ECO:0007669"/>
    <property type="project" value="UniProtKB-KW"/>
</dbReference>
<dbReference type="PANTHER" id="PTHR24394">
    <property type="entry name" value="ZINC FINGER PROTEIN"/>
    <property type="match status" value="1"/>
</dbReference>
<keyword evidence="2" id="KW-0479">Metal-binding</keyword>
<proteinExistence type="predicted"/>
<keyword evidence="5" id="KW-0862">Zinc</keyword>
<comment type="caution">
    <text evidence="9">The sequence shown here is derived from an EMBL/GenBank/DDBJ whole genome shotgun (WGS) entry which is preliminary data.</text>
</comment>
<dbReference type="GO" id="GO:0005634">
    <property type="term" value="C:nucleus"/>
    <property type="evidence" value="ECO:0007669"/>
    <property type="project" value="UniProtKB-SubCell"/>
</dbReference>
<evidence type="ECO:0000256" key="3">
    <source>
        <dbReference type="ARBA" id="ARBA00022737"/>
    </source>
</evidence>
<dbReference type="InterPro" id="IPR013087">
    <property type="entry name" value="Znf_C2H2_type"/>
</dbReference>
<evidence type="ECO:0000259" key="8">
    <source>
        <dbReference type="PROSITE" id="PS50157"/>
    </source>
</evidence>
<evidence type="ECO:0000256" key="6">
    <source>
        <dbReference type="ARBA" id="ARBA00023242"/>
    </source>
</evidence>
<evidence type="ECO:0000256" key="2">
    <source>
        <dbReference type="ARBA" id="ARBA00022723"/>
    </source>
</evidence>
<evidence type="ECO:0000256" key="4">
    <source>
        <dbReference type="ARBA" id="ARBA00022771"/>
    </source>
</evidence>
<keyword evidence="3" id="KW-0677">Repeat</keyword>
<evidence type="ECO:0000313" key="9">
    <source>
        <dbReference type="EMBL" id="KAL1502669.1"/>
    </source>
</evidence>
<dbReference type="SUPFAM" id="SSF57667">
    <property type="entry name" value="beta-beta-alpha zinc fingers"/>
    <property type="match status" value="1"/>
</dbReference>
<dbReference type="SMART" id="SM00355">
    <property type="entry name" value="ZnF_C2H2"/>
    <property type="match status" value="2"/>
</dbReference>
<dbReference type="PROSITE" id="PS50157">
    <property type="entry name" value="ZINC_FINGER_C2H2_2"/>
    <property type="match status" value="1"/>
</dbReference>
<accession>A0ABD1EV46</accession>
<dbReference type="EMBL" id="JBDJPC010000005">
    <property type="protein sequence ID" value="KAL1502669.1"/>
    <property type="molecule type" value="Genomic_DNA"/>
</dbReference>
<evidence type="ECO:0000313" key="10">
    <source>
        <dbReference type="Proteomes" id="UP001566132"/>
    </source>
</evidence>
<organism evidence="9 10">
    <name type="scientific">Hypothenemus hampei</name>
    <name type="common">Coffee berry borer</name>
    <dbReference type="NCBI Taxonomy" id="57062"/>
    <lineage>
        <taxon>Eukaryota</taxon>
        <taxon>Metazoa</taxon>
        <taxon>Ecdysozoa</taxon>
        <taxon>Arthropoda</taxon>
        <taxon>Hexapoda</taxon>
        <taxon>Insecta</taxon>
        <taxon>Pterygota</taxon>
        <taxon>Neoptera</taxon>
        <taxon>Endopterygota</taxon>
        <taxon>Coleoptera</taxon>
        <taxon>Polyphaga</taxon>
        <taxon>Cucujiformia</taxon>
        <taxon>Curculionidae</taxon>
        <taxon>Scolytinae</taxon>
        <taxon>Hypothenemus</taxon>
    </lineage>
</organism>
<evidence type="ECO:0000256" key="1">
    <source>
        <dbReference type="ARBA" id="ARBA00004123"/>
    </source>
</evidence>
<evidence type="ECO:0000256" key="7">
    <source>
        <dbReference type="PROSITE-ProRule" id="PRU00042"/>
    </source>
</evidence>
<dbReference type="AlphaFoldDB" id="A0ABD1EV46"/>
<dbReference type="Gene3D" id="3.30.160.60">
    <property type="entry name" value="Classic Zinc Finger"/>
    <property type="match status" value="2"/>
</dbReference>